<dbReference type="PANTHER" id="PTHR43005">
    <property type="entry name" value="BLR7065 PROTEIN"/>
    <property type="match status" value="1"/>
</dbReference>
<comment type="similarity">
    <text evidence="7">Belongs to the binding-protein-dependent transport system permease family.</text>
</comment>
<evidence type="ECO:0000313" key="10">
    <source>
        <dbReference type="EMBL" id="VWB15996.1"/>
    </source>
</evidence>
<accession>A0A6P2HEQ3</accession>
<keyword evidence="4 7" id="KW-0812">Transmembrane</keyword>
<feature type="domain" description="ABC transmembrane type-1" evidence="9">
    <location>
        <begin position="98"/>
        <end position="313"/>
    </location>
</feature>
<feature type="transmembrane region" description="Helical" evidence="7">
    <location>
        <begin position="131"/>
        <end position="150"/>
    </location>
</feature>
<feature type="transmembrane region" description="Helical" evidence="7">
    <location>
        <begin position="41"/>
        <end position="67"/>
    </location>
</feature>
<dbReference type="PROSITE" id="PS50928">
    <property type="entry name" value="ABC_TM1"/>
    <property type="match status" value="1"/>
</dbReference>
<dbReference type="RefSeq" id="WP_254609666.1">
    <property type="nucleotide sequence ID" value="NZ_CABVPW010000002.1"/>
</dbReference>
<dbReference type="Gene3D" id="1.10.3720.10">
    <property type="entry name" value="MetI-like"/>
    <property type="match status" value="1"/>
</dbReference>
<proteinExistence type="inferred from homology"/>
<feature type="transmembrane region" description="Helical" evidence="7">
    <location>
        <begin position="102"/>
        <end position="124"/>
    </location>
</feature>
<dbReference type="GO" id="GO:0005886">
    <property type="term" value="C:plasma membrane"/>
    <property type="evidence" value="ECO:0007669"/>
    <property type="project" value="UniProtKB-SubCell"/>
</dbReference>
<keyword evidence="6 7" id="KW-0472">Membrane</keyword>
<dbReference type="CDD" id="cd06261">
    <property type="entry name" value="TM_PBP2"/>
    <property type="match status" value="1"/>
</dbReference>
<dbReference type="GO" id="GO:0055085">
    <property type="term" value="P:transmembrane transport"/>
    <property type="evidence" value="ECO:0007669"/>
    <property type="project" value="InterPro"/>
</dbReference>
<evidence type="ECO:0000256" key="3">
    <source>
        <dbReference type="ARBA" id="ARBA00022475"/>
    </source>
</evidence>
<dbReference type="InterPro" id="IPR035906">
    <property type="entry name" value="MetI-like_sf"/>
</dbReference>
<organism evidence="10 11">
    <name type="scientific">Burkholderia lata (strain ATCC 17760 / DSM 23089 / LMG 22485 / NCIMB 9086 / R18194 / 383)</name>
    <dbReference type="NCBI Taxonomy" id="482957"/>
    <lineage>
        <taxon>Bacteria</taxon>
        <taxon>Pseudomonadati</taxon>
        <taxon>Pseudomonadota</taxon>
        <taxon>Betaproteobacteria</taxon>
        <taxon>Burkholderiales</taxon>
        <taxon>Burkholderiaceae</taxon>
        <taxon>Burkholderia</taxon>
        <taxon>Burkholderia cepacia complex</taxon>
    </lineage>
</organism>
<protein>
    <submittedName>
        <fullName evidence="10">Putative ABC transporter system permease</fullName>
    </submittedName>
</protein>
<dbReference type="SUPFAM" id="SSF161098">
    <property type="entry name" value="MetI-like"/>
    <property type="match status" value="1"/>
</dbReference>
<reference evidence="10 11" key="1">
    <citation type="submission" date="2019-09" db="EMBL/GenBank/DDBJ databases">
        <authorList>
            <person name="Depoorter E."/>
        </authorList>
    </citation>
    <scope>NUCLEOTIDE SEQUENCE [LARGE SCALE GENOMIC DNA]</scope>
    <source>
        <strain evidence="10">LMG 23254</strain>
    </source>
</reference>
<dbReference type="Pfam" id="PF00528">
    <property type="entry name" value="BPD_transp_1"/>
    <property type="match status" value="1"/>
</dbReference>
<evidence type="ECO:0000256" key="7">
    <source>
        <dbReference type="RuleBase" id="RU363032"/>
    </source>
</evidence>
<feature type="transmembrane region" description="Helical" evidence="7">
    <location>
        <begin position="292"/>
        <end position="314"/>
    </location>
</feature>
<feature type="transmembrane region" description="Helical" evidence="7">
    <location>
        <begin position="186"/>
        <end position="209"/>
    </location>
</feature>
<evidence type="ECO:0000256" key="6">
    <source>
        <dbReference type="ARBA" id="ARBA00023136"/>
    </source>
</evidence>
<comment type="subcellular location">
    <subcellularLocation>
        <location evidence="1 7">Cell membrane</location>
        <topology evidence="1 7">Multi-pass membrane protein</topology>
    </subcellularLocation>
</comment>
<evidence type="ECO:0000256" key="8">
    <source>
        <dbReference type="SAM" id="MobiDB-lite"/>
    </source>
</evidence>
<feature type="transmembrane region" description="Helical" evidence="7">
    <location>
        <begin position="156"/>
        <end position="174"/>
    </location>
</feature>
<evidence type="ECO:0000259" key="9">
    <source>
        <dbReference type="PROSITE" id="PS50928"/>
    </source>
</evidence>
<dbReference type="PANTHER" id="PTHR43005:SF1">
    <property type="entry name" value="SPERMIDINE_PUTRESCINE TRANSPORT SYSTEM PERMEASE PROTEIN"/>
    <property type="match status" value="1"/>
</dbReference>
<dbReference type="Proteomes" id="UP000494218">
    <property type="component" value="Unassembled WGS sequence"/>
</dbReference>
<sequence>MALANDGADGRALGVRPAPSPPSAPSARRGRARRDRTSLPWVFLAPTLALLAVLSLVPTVAAINLALRNRVLRYPDSEYVGLRNFIRLASDRRFLNAIEVSVLWEVVTVAGAVLVGIALAVFLFERVHGRWRRLASLVLIMPVLLPRVSAAFIWKFMYAPLTGILSWLLGMLGIENTAFLADPHLALYAVALVDVWQWGLFFAVVILKLLETLPPEPLEAARLDYATTWQVHAYIAVPMLKAPLVSLVFIKMVESLRSFDLIYVMTKGGPGIATETLDLYAYQQGIGLAGKVSYASGMAVLMMVATTLVFTLIWKRVNKWDD</sequence>
<dbReference type="EMBL" id="CABVPW010000002">
    <property type="protein sequence ID" value="VWB15996.1"/>
    <property type="molecule type" value="Genomic_DNA"/>
</dbReference>
<dbReference type="AlphaFoldDB" id="A0A6P2HEQ3"/>
<keyword evidence="3" id="KW-1003">Cell membrane</keyword>
<evidence type="ECO:0000256" key="5">
    <source>
        <dbReference type="ARBA" id="ARBA00022989"/>
    </source>
</evidence>
<gene>
    <name evidence="10" type="ORF">BLA23254_00593</name>
</gene>
<evidence type="ECO:0000313" key="11">
    <source>
        <dbReference type="Proteomes" id="UP000494218"/>
    </source>
</evidence>
<keyword evidence="5 7" id="KW-1133">Transmembrane helix</keyword>
<keyword evidence="2 7" id="KW-0813">Transport</keyword>
<evidence type="ECO:0000256" key="1">
    <source>
        <dbReference type="ARBA" id="ARBA00004651"/>
    </source>
</evidence>
<feature type="transmembrane region" description="Helical" evidence="7">
    <location>
        <begin position="229"/>
        <end position="250"/>
    </location>
</feature>
<feature type="region of interest" description="Disordered" evidence="8">
    <location>
        <begin position="1"/>
        <end position="32"/>
    </location>
</feature>
<name>A0A6P2HEQ3_BURL3</name>
<dbReference type="InterPro" id="IPR000515">
    <property type="entry name" value="MetI-like"/>
</dbReference>
<evidence type="ECO:0000256" key="4">
    <source>
        <dbReference type="ARBA" id="ARBA00022692"/>
    </source>
</evidence>
<evidence type="ECO:0000256" key="2">
    <source>
        <dbReference type="ARBA" id="ARBA00022448"/>
    </source>
</evidence>